<proteinExistence type="predicted"/>
<reference evidence="1" key="1">
    <citation type="submission" date="2023-07" db="EMBL/GenBank/DDBJ databases">
        <title>draft genome sequence of fig (Ficus carica).</title>
        <authorList>
            <person name="Takahashi T."/>
            <person name="Nishimura K."/>
        </authorList>
    </citation>
    <scope>NUCLEOTIDE SEQUENCE</scope>
</reference>
<gene>
    <name evidence="1" type="ORF">TIFTF001_051940</name>
</gene>
<evidence type="ECO:0000313" key="2">
    <source>
        <dbReference type="Proteomes" id="UP001187192"/>
    </source>
</evidence>
<name>A0AA88ECY5_FICCA</name>
<organism evidence="1 2">
    <name type="scientific">Ficus carica</name>
    <name type="common">Common fig</name>
    <dbReference type="NCBI Taxonomy" id="3494"/>
    <lineage>
        <taxon>Eukaryota</taxon>
        <taxon>Viridiplantae</taxon>
        <taxon>Streptophyta</taxon>
        <taxon>Embryophyta</taxon>
        <taxon>Tracheophyta</taxon>
        <taxon>Spermatophyta</taxon>
        <taxon>Magnoliopsida</taxon>
        <taxon>eudicotyledons</taxon>
        <taxon>Gunneridae</taxon>
        <taxon>Pentapetalae</taxon>
        <taxon>rosids</taxon>
        <taxon>fabids</taxon>
        <taxon>Rosales</taxon>
        <taxon>Moraceae</taxon>
        <taxon>Ficeae</taxon>
        <taxon>Ficus</taxon>
    </lineage>
</organism>
<dbReference type="AlphaFoldDB" id="A0AA88ECY5"/>
<dbReference type="EMBL" id="BTGU01010265">
    <property type="protein sequence ID" value="GMN72120.1"/>
    <property type="molecule type" value="Genomic_DNA"/>
</dbReference>
<evidence type="ECO:0000313" key="1">
    <source>
        <dbReference type="EMBL" id="GMN72120.1"/>
    </source>
</evidence>
<keyword evidence="2" id="KW-1185">Reference proteome</keyword>
<accession>A0AA88ECY5</accession>
<feature type="non-terminal residue" evidence="1">
    <location>
        <position position="1"/>
    </location>
</feature>
<protein>
    <submittedName>
        <fullName evidence="1">Uncharacterized protein</fullName>
    </submittedName>
</protein>
<sequence length="49" mass="5326">MIRISNFAIRLDKQLRQGPILDLAVLASTTRSHCRCHLGDLALPAVGIA</sequence>
<comment type="caution">
    <text evidence="1">The sequence shown here is derived from an EMBL/GenBank/DDBJ whole genome shotgun (WGS) entry which is preliminary data.</text>
</comment>
<dbReference type="Proteomes" id="UP001187192">
    <property type="component" value="Unassembled WGS sequence"/>
</dbReference>